<dbReference type="EMBL" id="LUWI01000030">
    <property type="protein sequence ID" value="KZU02176.1"/>
    <property type="molecule type" value="Genomic_DNA"/>
</dbReference>
<reference evidence="4 5" key="1">
    <citation type="submission" date="2016-03" db="EMBL/GenBank/DDBJ databases">
        <title>Comparative genomics of 54 Lactobacillus plantarum strains reveals genomic uncoupling from niche constraints.</title>
        <authorList>
            <person name="Martino M.E."/>
        </authorList>
    </citation>
    <scope>NUCLEOTIDE SEQUENCE [LARGE SCALE GENOMIC DNA]</scope>
    <source>
        <strain evidence="2 5">19.1</strain>
        <strain evidence="3 4">NAB2</strain>
        <strain evidence="1 6">Nizo2260</strain>
    </source>
</reference>
<dbReference type="Proteomes" id="UP000076872">
    <property type="component" value="Unassembled WGS sequence"/>
</dbReference>
<comment type="caution">
    <text evidence="2">The sequence shown here is derived from an EMBL/GenBank/DDBJ whole genome shotgun (WGS) entry which is preliminary data.</text>
</comment>
<evidence type="ECO:0000313" key="5">
    <source>
        <dbReference type="Proteomes" id="UP000076882"/>
    </source>
</evidence>
<name>A0A166E4Q7_LACPN</name>
<dbReference type="Proteomes" id="UP000076989">
    <property type="component" value="Unassembled WGS sequence"/>
</dbReference>
<dbReference type="RefSeq" id="WP_013355830.1">
    <property type="nucleotide sequence ID" value="NZ_CP133839.1"/>
</dbReference>
<evidence type="ECO:0000313" key="4">
    <source>
        <dbReference type="Proteomes" id="UP000076872"/>
    </source>
</evidence>
<proteinExistence type="predicted"/>
<organism evidence="2 5">
    <name type="scientific">Lactiplantibacillus plantarum</name>
    <name type="common">Lactobacillus plantarum</name>
    <dbReference type="NCBI Taxonomy" id="1590"/>
    <lineage>
        <taxon>Bacteria</taxon>
        <taxon>Bacillati</taxon>
        <taxon>Bacillota</taxon>
        <taxon>Bacilli</taxon>
        <taxon>Lactobacillales</taxon>
        <taxon>Lactobacillaceae</taxon>
        <taxon>Lactiplantibacillus</taxon>
    </lineage>
</organism>
<evidence type="ECO:0000313" key="2">
    <source>
        <dbReference type="EMBL" id="KZU95577.1"/>
    </source>
</evidence>
<dbReference type="AlphaFoldDB" id="A0A166E4Q7"/>
<accession>A0A166E4Q7</accession>
<sequence length="46" mass="5051">MACFWNGPGLDDSSAAWASFMPSRKKVTLKKVFTGTTVDIQQKMAV</sequence>
<dbReference type="EMBL" id="LUXM01000026">
    <property type="protein sequence ID" value="KZU95577.1"/>
    <property type="molecule type" value="Genomic_DNA"/>
</dbReference>
<evidence type="ECO:0000313" key="1">
    <source>
        <dbReference type="EMBL" id="KZU02176.1"/>
    </source>
</evidence>
<dbReference type="PATRIC" id="fig|1590.196.peg.863"/>
<evidence type="ECO:0000313" key="6">
    <source>
        <dbReference type="Proteomes" id="UP000076989"/>
    </source>
</evidence>
<evidence type="ECO:0000313" key="3">
    <source>
        <dbReference type="EMBL" id="KZU99499.1"/>
    </source>
</evidence>
<gene>
    <name evidence="2" type="ORF">Lp19_1531</name>
    <name evidence="3" type="ORF">NAB2_3509</name>
    <name evidence="1" type="ORF">Nizo2260_2493</name>
</gene>
<dbReference type="EMBL" id="LUXO01000044">
    <property type="protein sequence ID" value="KZU99499.1"/>
    <property type="molecule type" value="Genomic_DNA"/>
</dbReference>
<dbReference type="Proteomes" id="UP000076882">
    <property type="component" value="Unassembled WGS sequence"/>
</dbReference>
<protein>
    <submittedName>
        <fullName evidence="2">Uncharacterized protein</fullName>
    </submittedName>
</protein>